<dbReference type="EMBL" id="FWFN01000010">
    <property type="protein sequence ID" value="SLN72594.1"/>
    <property type="molecule type" value="Genomic_DNA"/>
</dbReference>
<keyword evidence="10" id="KW-1185">Reference proteome</keyword>
<accession>A0A1X7A8C0</accession>
<dbReference type="Pfam" id="PF13023">
    <property type="entry name" value="HD_3"/>
    <property type="match status" value="2"/>
</dbReference>
<dbReference type="SUPFAM" id="SSF109604">
    <property type="entry name" value="HD-domain/PDEase-like"/>
    <property type="match status" value="2"/>
</dbReference>
<evidence type="ECO:0000256" key="3">
    <source>
        <dbReference type="ARBA" id="ARBA00001941"/>
    </source>
</evidence>
<dbReference type="InterPro" id="IPR003607">
    <property type="entry name" value="HD/PDEase_dom"/>
</dbReference>
<dbReference type="InterPro" id="IPR006674">
    <property type="entry name" value="HD_domain"/>
</dbReference>
<dbReference type="RefSeq" id="WP_085889949.1">
    <property type="nucleotide sequence ID" value="NZ_FWFN01000010.1"/>
</dbReference>
<evidence type="ECO:0000256" key="7">
    <source>
        <dbReference type="ARBA" id="ARBA00022801"/>
    </source>
</evidence>
<dbReference type="GO" id="GO:0002953">
    <property type="term" value="F:5'-deoxynucleotidase activity"/>
    <property type="evidence" value="ECO:0007669"/>
    <property type="project" value="UniProtKB-EC"/>
</dbReference>
<comment type="subunit">
    <text evidence="4">Homodimer.</text>
</comment>
<dbReference type="OrthoDB" id="9796032at2"/>
<keyword evidence="7" id="KW-0378">Hydrolase</keyword>
<name>A0A1X7A8C0_9RHOB</name>
<sequence length="379" mass="41533">MDAQRLDAQLSFLQEADRLKGVTRASTLTDQSRAENSAEHSWQAALGALIWLPEVETARMDRILSMLLLHDLVEIDAGDQPIDLPHDAAALAAAERACADRLFALLPADQGPRLRALWEEFEAMESEDARLAKTVDFAIPVLQVWAAAPRRPDHEAIARDNTAAGRARLIAETRPDLYAHLHSELTEGPAEVAARSAFLAEADRLKRIERATTLCDASRPENSAEHSWHLALYALVLGEHAPEGVSLSRVLRMLLLHDLVEIDAGDVPIYAQTTQGQAETEAAELAAAERLFGLLPEAEGAPLLALWQEFEAASTPDARFAKALDRFQPPLQNLASGGVSWLAHNATFEMVEARVGRAIARSMPAFWDHIAPRIRAFLG</sequence>
<protein>
    <recommendedName>
        <fullName evidence="5">5'-deoxynucleotidase</fullName>
        <ecNumber evidence="5">3.1.3.89</ecNumber>
    </recommendedName>
</protein>
<dbReference type="GO" id="GO:0005737">
    <property type="term" value="C:cytoplasm"/>
    <property type="evidence" value="ECO:0007669"/>
    <property type="project" value="TreeGrafter"/>
</dbReference>
<evidence type="ECO:0000256" key="5">
    <source>
        <dbReference type="ARBA" id="ARBA00012964"/>
    </source>
</evidence>
<comment type="cofactor">
    <cofactor evidence="3">
        <name>Co(2+)</name>
        <dbReference type="ChEBI" id="CHEBI:48828"/>
    </cofactor>
</comment>
<feature type="domain" description="HD/PDEase" evidence="8">
    <location>
        <begin position="219"/>
        <end position="339"/>
    </location>
</feature>
<evidence type="ECO:0000256" key="2">
    <source>
        <dbReference type="ARBA" id="ARBA00001936"/>
    </source>
</evidence>
<dbReference type="InterPro" id="IPR039356">
    <property type="entry name" value="YfbR/HDDC2"/>
</dbReference>
<dbReference type="Gene3D" id="1.10.3210.10">
    <property type="entry name" value="Hypothetical protein af1432"/>
    <property type="match status" value="2"/>
</dbReference>
<dbReference type="SMART" id="SM00471">
    <property type="entry name" value="HDc"/>
    <property type="match status" value="2"/>
</dbReference>
<dbReference type="PANTHER" id="PTHR11845">
    <property type="entry name" value="5'-DEOXYNUCLEOTIDASE HDDC2"/>
    <property type="match status" value="1"/>
</dbReference>
<organism evidence="9 10">
    <name type="scientific">Pseudooceanicola marinus</name>
    <dbReference type="NCBI Taxonomy" id="396013"/>
    <lineage>
        <taxon>Bacteria</taxon>
        <taxon>Pseudomonadati</taxon>
        <taxon>Pseudomonadota</taxon>
        <taxon>Alphaproteobacteria</taxon>
        <taxon>Rhodobacterales</taxon>
        <taxon>Paracoccaceae</taxon>
        <taxon>Pseudooceanicola</taxon>
    </lineage>
</organism>
<evidence type="ECO:0000256" key="1">
    <source>
        <dbReference type="ARBA" id="ARBA00001638"/>
    </source>
</evidence>
<dbReference type="EC" id="3.1.3.89" evidence="5"/>
<evidence type="ECO:0000256" key="4">
    <source>
        <dbReference type="ARBA" id="ARBA00011738"/>
    </source>
</evidence>
<dbReference type="GO" id="GO:0046872">
    <property type="term" value="F:metal ion binding"/>
    <property type="evidence" value="ECO:0007669"/>
    <property type="project" value="UniProtKB-KW"/>
</dbReference>
<keyword evidence="6" id="KW-0479">Metal-binding</keyword>
<comment type="catalytic activity">
    <reaction evidence="1">
        <text>a 2'-deoxyribonucleoside 5'-phosphate + H2O = a 2'-deoxyribonucleoside + phosphate</text>
        <dbReference type="Rhea" id="RHEA:36167"/>
        <dbReference type="ChEBI" id="CHEBI:15377"/>
        <dbReference type="ChEBI" id="CHEBI:18274"/>
        <dbReference type="ChEBI" id="CHEBI:43474"/>
        <dbReference type="ChEBI" id="CHEBI:65317"/>
        <dbReference type="EC" id="3.1.3.89"/>
    </reaction>
</comment>
<evidence type="ECO:0000256" key="6">
    <source>
        <dbReference type="ARBA" id="ARBA00022723"/>
    </source>
</evidence>
<evidence type="ECO:0000259" key="8">
    <source>
        <dbReference type="SMART" id="SM00471"/>
    </source>
</evidence>
<evidence type="ECO:0000313" key="9">
    <source>
        <dbReference type="EMBL" id="SLN72594.1"/>
    </source>
</evidence>
<gene>
    <name evidence="9" type="ORF">PSM7751_03933</name>
</gene>
<dbReference type="PANTHER" id="PTHR11845:SF13">
    <property type="entry name" value="5'-DEOXYNUCLEOTIDASE HDDC2"/>
    <property type="match status" value="1"/>
</dbReference>
<comment type="cofactor">
    <cofactor evidence="2">
        <name>Mn(2+)</name>
        <dbReference type="ChEBI" id="CHEBI:29035"/>
    </cofactor>
</comment>
<dbReference type="Proteomes" id="UP000193963">
    <property type="component" value="Unassembled WGS sequence"/>
</dbReference>
<proteinExistence type="predicted"/>
<feature type="domain" description="HD/PDEase" evidence="8">
    <location>
        <begin position="33"/>
        <end position="103"/>
    </location>
</feature>
<reference evidence="10" key="1">
    <citation type="submission" date="2017-03" db="EMBL/GenBank/DDBJ databases">
        <authorList>
            <person name="Rodrigo-Torres L."/>
            <person name="Arahal R.D."/>
            <person name="Lucena T."/>
        </authorList>
    </citation>
    <scope>NUCLEOTIDE SEQUENCE [LARGE SCALE GENOMIC DNA]</scope>
    <source>
        <strain evidence="10">CECT 7751</strain>
    </source>
</reference>
<dbReference type="AlphaFoldDB" id="A0A1X7A8C0"/>
<evidence type="ECO:0000313" key="10">
    <source>
        <dbReference type="Proteomes" id="UP000193963"/>
    </source>
</evidence>